<dbReference type="AlphaFoldDB" id="A0AAJ7E8T3"/>
<protein>
    <submittedName>
        <fullName evidence="1">Uncharacterized protein LOC106117528</fullName>
    </submittedName>
</protein>
<dbReference type="GeneID" id="106117528"/>
<reference evidence="1" key="1">
    <citation type="submission" date="2025-08" db="UniProtKB">
        <authorList>
            <consortium name="RefSeq"/>
        </authorList>
    </citation>
    <scope>IDENTIFICATION</scope>
</reference>
<organism evidence="1">
    <name type="scientific">Papilio xuthus</name>
    <name type="common">Asian swallowtail butterfly</name>
    <dbReference type="NCBI Taxonomy" id="66420"/>
    <lineage>
        <taxon>Eukaryota</taxon>
        <taxon>Metazoa</taxon>
        <taxon>Ecdysozoa</taxon>
        <taxon>Arthropoda</taxon>
        <taxon>Hexapoda</taxon>
        <taxon>Insecta</taxon>
        <taxon>Pterygota</taxon>
        <taxon>Neoptera</taxon>
        <taxon>Endopterygota</taxon>
        <taxon>Lepidoptera</taxon>
        <taxon>Glossata</taxon>
        <taxon>Ditrysia</taxon>
        <taxon>Papilionoidea</taxon>
        <taxon>Papilionidae</taxon>
        <taxon>Papilioninae</taxon>
        <taxon>Papilio</taxon>
    </lineage>
</organism>
<sequence>MFSSNNITSFNVVESVIKNTNRSGEKISAPKISYENVDDKKNNATLNGEKIIISNIYKNPEKEYLSITGIKYDDAPNDVEVENKSLSYADMKCIKTCCTCNSKSSRKSIIHTEKNNMETSENDTNSEVPVEIQTCINCCETRKQLNNFVAILNNDKVLKLHLNLEIKNCSVSVMSDQLNGTTTHETQACVTIMKTEKETQVNFYEQLNEEIFEDINETEYIHQHLDNELQNIIKDDNKIVIINCSCCDCVNLHHLPQFNVKYKNTCNEDILYKLASALEANKCECRNNILNTQQKISPSSKTIATNNYEECEEKTLTITSVQKLLCSHETNTCNDNLNSDEFPKLIVAIDEYSNQMSQKPDNFIKFVNSSTQTTWYNIMLEARHRTDGRYSFHLPPLYKIKNYNID</sequence>
<dbReference type="KEGG" id="pxu:106117528"/>
<proteinExistence type="predicted"/>
<gene>
    <name evidence="1" type="primary">LOC106117528</name>
</gene>
<name>A0AAJ7E8T3_PAPXU</name>
<dbReference type="Proteomes" id="UP000694872">
    <property type="component" value="Unplaced"/>
</dbReference>
<dbReference type="RefSeq" id="XP_013167343.1">
    <property type="nucleotide sequence ID" value="XM_013311889.1"/>
</dbReference>
<accession>A0AAJ7E8T3</accession>
<evidence type="ECO:0000313" key="1">
    <source>
        <dbReference type="RefSeq" id="XP_013167343.1"/>
    </source>
</evidence>